<protein>
    <submittedName>
        <fullName evidence="2">Uncharacterized protein</fullName>
    </submittedName>
</protein>
<reference evidence="2" key="2">
    <citation type="submission" date="2025-08" db="UniProtKB">
        <authorList>
            <consortium name="RefSeq"/>
        </authorList>
    </citation>
    <scope>IDENTIFICATION</scope>
    <source>
        <tissue evidence="2">Leaves</tissue>
    </source>
</reference>
<sequence length="157" mass="18156">MGKALCLVINRSGKDFNFTEWRLGYEEKLKQWVRKAVDEKTIKSGDHYAFSASEFVKHWEHIQKVVRKYPEWTVSLESEDVKGIPLPVSELKDNRAFVFEMGANNELVKLTVSREEAKRRGIKKGFFGSDEKMASQLISLVNERKTASSCVHRDENM</sequence>
<dbReference type="Proteomes" id="UP001652660">
    <property type="component" value="Chromosome 5c"/>
</dbReference>
<name>A0A6P6SD95_COFAR</name>
<evidence type="ECO:0000313" key="1">
    <source>
        <dbReference type="Proteomes" id="UP001652660"/>
    </source>
</evidence>
<dbReference type="RefSeq" id="XP_027063754.2">
    <property type="nucleotide sequence ID" value="XM_027207953.2"/>
</dbReference>
<evidence type="ECO:0000313" key="2">
    <source>
        <dbReference type="RefSeq" id="XP_027063754.2"/>
    </source>
</evidence>
<accession>A0A6P6SD95</accession>
<reference evidence="1" key="1">
    <citation type="journal article" date="2025" name="Foods">
        <title>Unveiling the Microbial Signatures of Arabica Coffee Cherries: Insights into Ripeness Specific Diversity, Functional Traits, and Implications for Quality and Safety.</title>
        <authorList>
            <consortium name="RefSeq"/>
            <person name="Tenea G.N."/>
            <person name="Cifuentes V."/>
            <person name="Reyes P."/>
            <person name="Cevallos-Vallejos M."/>
        </authorList>
    </citation>
    <scope>NUCLEOTIDE SEQUENCE [LARGE SCALE GENOMIC DNA]</scope>
</reference>
<keyword evidence="1" id="KW-1185">Reference proteome</keyword>
<proteinExistence type="predicted"/>
<dbReference type="GeneID" id="113690128"/>
<dbReference type="AlphaFoldDB" id="A0A6P6SD95"/>
<organism evidence="1 2">
    <name type="scientific">Coffea arabica</name>
    <name type="common">Arabian coffee</name>
    <dbReference type="NCBI Taxonomy" id="13443"/>
    <lineage>
        <taxon>Eukaryota</taxon>
        <taxon>Viridiplantae</taxon>
        <taxon>Streptophyta</taxon>
        <taxon>Embryophyta</taxon>
        <taxon>Tracheophyta</taxon>
        <taxon>Spermatophyta</taxon>
        <taxon>Magnoliopsida</taxon>
        <taxon>eudicotyledons</taxon>
        <taxon>Gunneridae</taxon>
        <taxon>Pentapetalae</taxon>
        <taxon>asterids</taxon>
        <taxon>lamiids</taxon>
        <taxon>Gentianales</taxon>
        <taxon>Rubiaceae</taxon>
        <taxon>Ixoroideae</taxon>
        <taxon>Gardenieae complex</taxon>
        <taxon>Bertiereae - Coffeeae clade</taxon>
        <taxon>Coffeeae</taxon>
        <taxon>Coffea</taxon>
    </lineage>
</organism>
<gene>
    <name evidence="2" type="primary">LOC113690128</name>
</gene>